<gene>
    <name evidence="2" type="ORF">SAMN05216354_1939</name>
</gene>
<evidence type="ECO:0000313" key="2">
    <source>
        <dbReference type="EMBL" id="SEF86076.1"/>
    </source>
</evidence>
<dbReference type="Proteomes" id="UP000236735">
    <property type="component" value="Unassembled WGS sequence"/>
</dbReference>
<evidence type="ECO:0000313" key="3">
    <source>
        <dbReference type="Proteomes" id="UP000236735"/>
    </source>
</evidence>
<accession>A0A1H5VGA2</accession>
<evidence type="ECO:0000259" key="1">
    <source>
        <dbReference type="Pfam" id="PF13480"/>
    </source>
</evidence>
<dbReference type="Gene3D" id="3.40.630.30">
    <property type="match status" value="1"/>
</dbReference>
<dbReference type="RefSeq" id="WP_103915813.1">
    <property type="nucleotide sequence ID" value="NZ_FNUV01000004.1"/>
</dbReference>
<dbReference type="InterPro" id="IPR038740">
    <property type="entry name" value="BioF2-like_GNAT_dom"/>
</dbReference>
<dbReference type="AlphaFoldDB" id="A0A1H5VGA2"/>
<keyword evidence="2" id="KW-0808">Transferase</keyword>
<dbReference type="SUPFAM" id="SSF55729">
    <property type="entry name" value="Acyl-CoA N-acyltransferases (Nat)"/>
    <property type="match status" value="1"/>
</dbReference>
<dbReference type="EMBL" id="FNUV01000004">
    <property type="protein sequence ID" value="SEF86076.1"/>
    <property type="molecule type" value="Genomic_DNA"/>
</dbReference>
<dbReference type="GO" id="GO:0016740">
    <property type="term" value="F:transferase activity"/>
    <property type="evidence" value="ECO:0007669"/>
    <property type="project" value="UniProtKB-KW"/>
</dbReference>
<protein>
    <submittedName>
        <fullName evidence="2">Acetyltransferase (GNAT) domain-containing protein</fullName>
    </submittedName>
</protein>
<dbReference type="Pfam" id="PF13480">
    <property type="entry name" value="Acetyltransf_6"/>
    <property type="match status" value="1"/>
</dbReference>
<organism evidence="2 3">
    <name type="scientific">Xylanibacter ruminicola</name>
    <name type="common">Prevotella ruminicola</name>
    <dbReference type="NCBI Taxonomy" id="839"/>
    <lineage>
        <taxon>Bacteria</taxon>
        <taxon>Pseudomonadati</taxon>
        <taxon>Bacteroidota</taxon>
        <taxon>Bacteroidia</taxon>
        <taxon>Bacteroidales</taxon>
        <taxon>Prevotellaceae</taxon>
        <taxon>Xylanibacter</taxon>
    </lineage>
</organism>
<sequence>MFEIKRYTPDCADEWNRFVAMSKNGTFLFDRGYMDYHSDRFNDHSLMFYDAKGLFALLPANAGDGVLYSHQGLTYGGLVTDGRATTESVCQLFREMNDYLRTVGFRQVVYKPVPWIYHSLPSEEDLYALFVVCQARLTGRDVSSVIPSTDSLAWRRDRRYAANKACRNGVVVSQNDDYHTFWHILTENLQTRYGLLPVHTLNEMLLLRERFPLHIRLYTATKDGEMLGGTVLYLCGKTMHSQYIASTPEGKHLHAVDALYERILKTDFPQESDFFDFGKSTLGYSYDLNGSLMSQKEGFGARAVCYDTYEWTL</sequence>
<reference evidence="2 3" key="1">
    <citation type="submission" date="2016-10" db="EMBL/GenBank/DDBJ databases">
        <authorList>
            <person name="de Groot N.N."/>
        </authorList>
    </citation>
    <scope>NUCLEOTIDE SEQUENCE [LARGE SCALE GENOMIC DNA]</scope>
    <source>
        <strain evidence="2 3">AR32</strain>
    </source>
</reference>
<proteinExistence type="predicted"/>
<dbReference type="InterPro" id="IPR016181">
    <property type="entry name" value="Acyl_CoA_acyltransferase"/>
</dbReference>
<name>A0A1H5VGA2_XYLRU</name>
<feature type="domain" description="BioF2-like acetyltransferase" evidence="1">
    <location>
        <begin position="155"/>
        <end position="284"/>
    </location>
</feature>